<name>A0A346Y6E3_9ACTN</name>
<keyword evidence="1 6" id="KW-0597">Phosphoprotein</keyword>
<geneLocation type="plasmid" evidence="9">
    <name>pedy32-46i</name>
</geneLocation>
<dbReference type="Gene3D" id="3.40.50.2300">
    <property type="match status" value="1"/>
</dbReference>
<dbReference type="Proteomes" id="UP000264006">
    <property type="component" value="Plasmid pEDY32-46I"/>
</dbReference>
<dbReference type="SMART" id="SM00448">
    <property type="entry name" value="REC"/>
    <property type="match status" value="1"/>
</dbReference>
<keyword evidence="2" id="KW-0902">Two-component regulatory system</keyword>
<keyword evidence="3" id="KW-0805">Transcription regulation</keyword>
<evidence type="ECO:0000313" key="8">
    <source>
        <dbReference type="EMBL" id="AXV10040.1"/>
    </source>
</evidence>
<feature type="modified residue" description="4-aspartylphosphate" evidence="6">
    <location>
        <position position="53"/>
    </location>
</feature>
<evidence type="ECO:0000256" key="1">
    <source>
        <dbReference type="ARBA" id="ARBA00022553"/>
    </source>
</evidence>
<dbReference type="KEGG" id="euz:DVS28_b0270"/>
<gene>
    <name evidence="8" type="ORF">DVS28_b0270</name>
</gene>
<feature type="domain" description="Response regulatory" evidence="7">
    <location>
        <begin position="4"/>
        <end position="120"/>
    </location>
</feature>
<dbReference type="CDD" id="cd17574">
    <property type="entry name" value="REC_OmpR"/>
    <property type="match status" value="1"/>
</dbReference>
<evidence type="ECO:0000313" key="9">
    <source>
        <dbReference type="Proteomes" id="UP000264006"/>
    </source>
</evidence>
<dbReference type="PANTHER" id="PTHR44591:SF3">
    <property type="entry name" value="RESPONSE REGULATORY DOMAIN-CONTAINING PROTEIN"/>
    <property type="match status" value="1"/>
</dbReference>
<dbReference type="InterPro" id="IPR011006">
    <property type="entry name" value="CheY-like_superfamily"/>
</dbReference>
<keyword evidence="5" id="KW-0804">Transcription</keyword>
<protein>
    <submittedName>
        <fullName evidence="8">Putative transcriptional regulator ycf27</fullName>
    </submittedName>
</protein>
<dbReference type="SUPFAM" id="SSF52172">
    <property type="entry name" value="CheY-like"/>
    <property type="match status" value="1"/>
</dbReference>
<dbReference type="AlphaFoldDB" id="A0A346Y6E3"/>
<evidence type="ECO:0000256" key="6">
    <source>
        <dbReference type="PROSITE-ProRule" id="PRU00169"/>
    </source>
</evidence>
<dbReference type="Pfam" id="PF00072">
    <property type="entry name" value="Response_reg"/>
    <property type="match status" value="1"/>
</dbReference>
<evidence type="ECO:0000256" key="4">
    <source>
        <dbReference type="ARBA" id="ARBA00023125"/>
    </source>
</evidence>
<reference evidence="8 9" key="1">
    <citation type="submission" date="2018-09" db="EMBL/GenBank/DDBJ databases">
        <title>Complete genome sequence of Euzebya sp. DY32-46 isolated from seawater of Pacific Ocean.</title>
        <authorList>
            <person name="Xu L."/>
            <person name="Wu Y.-H."/>
            <person name="Xu X.-W."/>
        </authorList>
    </citation>
    <scope>NUCLEOTIDE SEQUENCE [LARGE SCALE GENOMIC DNA]</scope>
    <source>
        <strain evidence="8 9">DY32-46</strain>
        <plasmid evidence="9">pedy32-46i</plasmid>
    </source>
</reference>
<dbReference type="RefSeq" id="WP_164711120.1">
    <property type="nucleotide sequence ID" value="NZ_CP031166.1"/>
</dbReference>
<keyword evidence="4" id="KW-0238">DNA-binding</keyword>
<dbReference type="FunFam" id="3.40.50.2300:FF:000001">
    <property type="entry name" value="DNA-binding response regulator PhoB"/>
    <property type="match status" value="1"/>
</dbReference>
<dbReference type="GO" id="GO:0000160">
    <property type="term" value="P:phosphorelay signal transduction system"/>
    <property type="evidence" value="ECO:0007669"/>
    <property type="project" value="UniProtKB-KW"/>
</dbReference>
<dbReference type="EMBL" id="CP031166">
    <property type="protein sequence ID" value="AXV10040.1"/>
    <property type="molecule type" value="Genomic_DNA"/>
</dbReference>
<evidence type="ECO:0000259" key="7">
    <source>
        <dbReference type="PROSITE" id="PS50110"/>
    </source>
</evidence>
<dbReference type="GO" id="GO:0003677">
    <property type="term" value="F:DNA binding"/>
    <property type="evidence" value="ECO:0007669"/>
    <property type="project" value="UniProtKB-KW"/>
</dbReference>
<evidence type="ECO:0000256" key="3">
    <source>
        <dbReference type="ARBA" id="ARBA00023015"/>
    </source>
</evidence>
<keyword evidence="8" id="KW-0614">Plasmid</keyword>
<dbReference type="InterPro" id="IPR001789">
    <property type="entry name" value="Sig_transdc_resp-reg_receiver"/>
</dbReference>
<evidence type="ECO:0000256" key="2">
    <source>
        <dbReference type="ARBA" id="ARBA00023012"/>
    </source>
</evidence>
<dbReference type="PANTHER" id="PTHR44591">
    <property type="entry name" value="STRESS RESPONSE REGULATOR PROTEIN 1"/>
    <property type="match status" value="1"/>
</dbReference>
<accession>A0A346Y6E3</accession>
<sequence>MSHHILVVDDEPSVRGVVEAVLFADGFDVTTVRDGEEALDAMEERLPDAVVLDLMMPAMTGWEVLDEIRRDPRHQHSRVPVLVLTAKATDWDRDRTTAADHFMSKPFEPDELVQTLTRLIAAKAS</sequence>
<dbReference type="InterPro" id="IPR050595">
    <property type="entry name" value="Bact_response_regulator"/>
</dbReference>
<proteinExistence type="predicted"/>
<dbReference type="PROSITE" id="PS50110">
    <property type="entry name" value="RESPONSE_REGULATORY"/>
    <property type="match status" value="1"/>
</dbReference>
<organism evidence="8 9">
    <name type="scientific">Euzebya pacifica</name>
    <dbReference type="NCBI Taxonomy" id="1608957"/>
    <lineage>
        <taxon>Bacteria</taxon>
        <taxon>Bacillati</taxon>
        <taxon>Actinomycetota</taxon>
        <taxon>Nitriliruptoria</taxon>
        <taxon>Euzebyales</taxon>
    </lineage>
</organism>
<evidence type="ECO:0000256" key="5">
    <source>
        <dbReference type="ARBA" id="ARBA00023163"/>
    </source>
</evidence>
<keyword evidence="9" id="KW-1185">Reference proteome</keyword>